<feature type="region of interest" description="Disordered" evidence="1">
    <location>
        <begin position="382"/>
        <end position="484"/>
    </location>
</feature>
<feature type="region of interest" description="Disordered" evidence="1">
    <location>
        <begin position="224"/>
        <end position="257"/>
    </location>
</feature>
<keyword evidence="4" id="KW-1185">Reference proteome</keyword>
<dbReference type="PROSITE" id="PS00028">
    <property type="entry name" value="ZINC_FINGER_C2H2_1"/>
    <property type="match status" value="1"/>
</dbReference>
<feature type="compositionally biased region" description="Low complexity" evidence="1">
    <location>
        <begin position="242"/>
        <end position="257"/>
    </location>
</feature>
<organism evidence="3 4">
    <name type="scientific">Knufia peltigerae</name>
    <dbReference type="NCBI Taxonomy" id="1002370"/>
    <lineage>
        <taxon>Eukaryota</taxon>
        <taxon>Fungi</taxon>
        <taxon>Dikarya</taxon>
        <taxon>Ascomycota</taxon>
        <taxon>Pezizomycotina</taxon>
        <taxon>Eurotiomycetes</taxon>
        <taxon>Chaetothyriomycetidae</taxon>
        <taxon>Chaetothyriales</taxon>
        <taxon>Trichomeriaceae</taxon>
        <taxon>Knufia</taxon>
    </lineage>
</organism>
<dbReference type="InterPro" id="IPR013087">
    <property type="entry name" value="Znf_C2H2_type"/>
</dbReference>
<evidence type="ECO:0000313" key="3">
    <source>
        <dbReference type="EMBL" id="KAJ9638538.1"/>
    </source>
</evidence>
<feature type="region of interest" description="Disordered" evidence="1">
    <location>
        <begin position="120"/>
        <end position="143"/>
    </location>
</feature>
<evidence type="ECO:0000256" key="1">
    <source>
        <dbReference type="SAM" id="MobiDB-lite"/>
    </source>
</evidence>
<feature type="region of interest" description="Disordered" evidence="1">
    <location>
        <begin position="53"/>
        <end position="82"/>
    </location>
</feature>
<feature type="compositionally biased region" description="Polar residues" evidence="1">
    <location>
        <begin position="167"/>
        <end position="176"/>
    </location>
</feature>
<feature type="compositionally biased region" description="Basic and acidic residues" evidence="1">
    <location>
        <begin position="586"/>
        <end position="597"/>
    </location>
</feature>
<gene>
    <name evidence="3" type="ORF">H2204_004309</name>
</gene>
<sequence length="620" mass="67368">MSSNSEREDNNPSRLIGQGPGSDDIIQGNLRAMGNEPESMRVTSSIINNTNSITFLPSSSFQDLENREQATRDSGFNTSSSDFTIREEDSATQTITQEDFPTTQTITQDAELIARRALESGGFGPPSAVAGGGDDRDEPHQTSLSVQAHGAVASNLAPDTWRLSPGYPQSNVQESDLPSGRNDASGNIDGPMGHHGQHDSVDTDTNQTDLAIMEANRQHLLGLLDPSHGHVQSGSTTSYHPSQQQSTSYASYSGTTQNPAAATTTAAAAGTSYYGPTAPSYYGSAAPSYESYGSYAPAAPAYGPTSSYGPAPPAYGMMTPYPTTTSSYAYASDIAASHYQPPTPSYPNPIDIAAIDPNLALLAAYNRSTDPDEEDYSHMYIDIPAPNSTETNNPEEQEPVTINSRSSRPRTTRRKRKSTSDGHDEQDQTLEPPTRSSRRPRASRSAAAPPASAPAPAPVPAAPASAPGGPSLTASLNDPDIPSIHRRRQPSVVDINDPFTCHLCYHTCIRASTIREHYLSKHPELRLTKKNLNDYEPAKTANIKPLSFYKNLGLDTTYTGVDRKQVNARRRMDLGLRTTDPNYLRDVYKDTTAERTRQQRRRAAEEEEEEQKKKKKEEKK</sequence>
<feature type="compositionally biased region" description="Pro residues" evidence="1">
    <location>
        <begin position="451"/>
        <end position="461"/>
    </location>
</feature>
<evidence type="ECO:0000259" key="2">
    <source>
        <dbReference type="PROSITE" id="PS00028"/>
    </source>
</evidence>
<feature type="domain" description="C2H2-type" evidence="2">
    <location>
        <begin position="501"/>
        <end position="522"/>
    </location>
</feature>
<feature type="compositionally biased region" description="Basic and acidic residues" evidence="1">
    <location>
        <begin position="1"/>
        <end position="11"/>
    </location>
</feature>
<dbReference type="Proteomes" id="UP001172681">
    <property type="component" value="Unassembled WGS sequence"/>
</dbReference>
<dbReference type="AlphaFoldDB" id="A0AA39CZV8"/>
<feature type="compositionally biased region" description="Polar residues" evidence="1">
    <location>
        <begin position="72"/>
        <end position="82"/>
    </location>
</feature>
<name>A0AA39CZV8_9EURO</name>
<reference evidence="3" key="1">
    <citation type="submission" date="2022-10" db="EMBL/GenBank/DDBJ databases">
        <title>Culturing micro-colonial fungi from biological soil crusts in the Mojave desert and describing Neophaeococcomyces mojavensis, and introducing the new genera and species Taxawa tesnikishii.</title>
        <authorList>
            <person name="Kurbessoian T."/>
            <person name="Stajich J.E."/>
        </authorList>
    </citation>
    <scope>NUCLEOTIDE SEQUENCE</scope>
    <source>
        <strain evidence="3">TK_35</strain>
    </source>
</reference>
<comment type="caution">
    <text evidence="3">The sequence shown here is derived from an EMBL/GenBank/DDBJ whole genome shotgun (WGS) entry which is preliminary data.</text>
</comment>
<accession>A0AA39CZV8</accession>
<protein>
    <recommendedName>
        <fullName evidence="2">C2H2-type domain-containing protein</fullName>
    </recommendedName>
</protein>
<evidence type="ECO:0000313" key="4">
    <source>
        <dbReference type="Proteomes" id="UP001172681"/>
    </source>
</evidence>
<feature type="region of interest" description="Disordered" evidence="1">
    <location>
        <begin position="585"/>
        <end position="620"/>
    </location>
</feature>
<feature type="region of interest" description="Disordered" evidence="1">
    <location>
        <begin position="1"/>
        <end position="28"/>
    </location>
</feature>
<feature type="compositionally biased region" description="Low complexity" evidence="1">
    <location>
        <begin position="462"/>
        <end position="471"/>
    </location>
</feature>
<feature type="compositionally biased region" description="Polar residues" evidence="1">
    <location>
        <begin position="230"/>
        <end position="241"/>
    </location>
</feature>
<feature type="region of interest" description="Disordered" evidence="1">
    <location>
        <begin position="159"/>
        <end position="203"/>
    </location>
</feature>
<dbReference type="EMBL" id="JAPDRN010000021">
    <property type="protein sequence ID" value="KAJ9638538.1"/>
    <property type="molecule type" value="Genomic_DNA"/>
</dbReference>
<feature type="compositionally biased region" description="Basic residues" evidence="1">
    <location>
        <begin position="407"/>
        <end position="417"/>
    </location>
</feature>
<proteinExistence type="predicted"/>